<dbReference type="InterPro" id="IPR004119">
    <property type="entry name" value="EcKL"/>
</dbReference>
<organism evidence="2 3">
    <name type="scientific">Melipona quadrifasciata</name>
    <dbReference type="NCBI Taxonomy" id="166423"/>
    <lineage>
        <taxon>Eukaryota</taxon>
        <taxon>Metazoa</taxon>
        <taxon>Ecdysozoa</taxon>
        <taxon>Arthropoda</taxon>
        <taxon>Hexapoda</taxon>
        <taxon>Insecta</taxon>
        <taxon>Pterygota</taxon>
        <taxon>Neoptera</taxon>
        <taxon>Endopterygota</taxon>
        <taxon>Hymenoptera</taxon>
        <taxon>Apocrita</taxon>
        <taxon>Aculeata</taxon>
        <taxon>Apoidea</taxon>
        <taxon>Anthophila</taxon>
        <taxon>Apidae</taxon>
        <taxon>Melipona</taxon>
    </lineage>
</organism>
<dbReference type="EMBL" id="KQ435732">
    <property type="protein sequence ID" value="KOX77392.1"/>
    <property type="molecule type" value="Genomic_DNA"/>
</dbReference>
<proteinExistence type="predicted"/>
<gene>
    <name evidence="2" type="ORF">WN51_09714</name>
</gene>
<dbReference type="Proteomes" id="UP000053105">
    <property type="component" value="Unassembled WGS sequence"/>
</dbReference>
<reference evidence="2 3" key="1">
    <citation type="submission" date="2015-07" db="EMBL/GenBank/DDBJ databases">
        <title>The genome of Melipona quadrifasciata.</title>
        <authorList>
            <person name="Pan H."/>
            <person name="Kapheim K."/>
        </authorList>
    </citation>
    <scope>NUCLEOTIDE SEQUENCE [LARGE SCALE GENOMIC DNA]</scope>
    <source>
        <strain evidence="2">0111107301</strain>
        <tissue evidence="2">Whole body</tissue>
    </source>
</reference>
<dbReference type="PANTHER" id="PTHR11012">
    <property type="entry name" value="PROTEIN KINASE-LIKE DOMAIN-CONTAINING"/>
    <property type="match status" value="1"/>
</dbReference>
<feature type="domain" description="CHK kinase-like" evidence="1">
    <location>
        <begin position="181"/>
        <end position="374"/>
    </location>
</feature>
<dbReference type="Pfam" id="PF02958">
    <property type="entry name" value="EcKL"/>
    <property type="match status" value="1"/>
</dbReference>
<evidence type="ECO:0000313" key="2">
    <source>
        <dbReference type="EMBL" id="KOX77392.1"/>
    </source>
</evidence>
<dbReference type="InterPro" id="IPR011009">
    <property type="entry name" value="Kinase-like_dom_sf"/>
</dbReference>
<protein>
    <recommendedName>
        <fullName evidence="1">CHK kinase-like domain-containing protein</fullName>
    </recommendedName>
</protein>
<accession>A0A0N0BIA1</accession>
<dbReference type="OrthoDB" id="5396515at2759"/>
<name>A0A0N0BIA1_9HYME</name>
<dbReference type="AlphaFoldDB" id="A0A0N0BIA1"/>
<sequence length="462" mass="53438">MKDKIQINTYPQIVSGLAFLLPTDCPQTTDKKLISSAGGEIMANINKEYGKLTEISVRFTEETLKHILRVVDNGKEVNILSWNFDGTSSKGDNYLSTIYKIKVIGTVDGKEIEVGSVIKSLPKNVGRRKTYRSAEFFSNEIMFYTKIIPQFDIFVKEKRQAQMLCIPRHFSSVMDGENDFVALENVTFLGYGPIGRQNSLNEAQFKIILEGLARFHAISFAFKDQKPDKFKEIVGYLHETYYSDKHWNWYKRFHEKILDIAKNALAREYPNSEAEKKLKPYKAEDLFQKAIKLCNRKYQSTSVVSQGDSWLPNYMVREATNEIIILDFQLARCASPVLDLSTSFYSCTEKPLWDEKFDTFLKYYYTELSKNITLLGSNPENVYSWSTFMKEIKEQFVFGMIFAMEIIPMVLLDDTDIFDLDDIKDDNAIDIADIWTLSYIETKEGRRRMANMVVHVVEKGFL</sequence>
<dbReference type="SUPFAM" id="SSF56112">
    <property type="entry name" value="Protein kinase-like (PK-like)"/>
    <property type="match status" value="1"/>
</dbReference>
<evidence type="ECO:0000313" key="3">
    <source>
        <dbReference type="Proteomes" id="UP000053105"/>
    </source>
</evidence>
<evidence type="ECO:0000259" key="1">
    <source>
        <dbReference type="SMART" id="SM00587"/>
    </source>
</evidence>
<dbReference type="STRING" id="166423.A0A0N0BIA1"/>
<dbReference type="InterPro" id="IPR015897">
    <property type="entry name" value="CHK_kinase-like"/>
</dbReference>
<dbReference type="PANTHER" id="PTHR11012:SF57">
    <property type="entry name" value="LD10016P"/>
    <property type="match status" value="1"/>
</dbReference>
<dbReference type="SMART" id="SM00587">
    <property type="entry name" value="CHK"/>
    <property type="match status" value="1"/>
</dbReference>
<keyword evidence="3" id="KW-1185">Reference proteome</keyword>
<dbReference type="Gene3D" id="3.90.1200.10">
    <property type="match status" value="1"/>
</dbReference>